<evidence type="ECO:0000256" key="3">
    <source>
        <dbReference type="ARBA" id="ARBA00049364"/>
    </source>
</evidence>
<gene>
    <name evidence="4" type="ORF">EDD18DRAFT_1428306</name>
</gene>
<comment type="similarity">
    <text evidence="1">Belongs to the flavin-dependent halogenase family.</text>
</comment>
<comment type="caution">
    <text evidence="4">The sequence shown here is derived from an EMBL/GenBank/DDBJ whole genome shotgun (WGS) entry which is preliminary data.</text>
</comment>
<dbReference type="Gene3D" id="3.50.50.60">
    <property type="entry name" value="FAD/NAD(P)-binding domain"/>
    <property type="match status" value="1"/>
</dbReference>
<evidence type="ECO:0000256" key="1">
    <source>
        <dbReference type="ARBA" id="ARBA00005706"/>
    </source>
</evidence>
<dbReference type="GO" id="GO:0140907">
    <property type="term" value="F:flavin-dependent halogenase activity"/>
    <property type="evidence" value="ECO:0007669"/>
    <property type="project" value="UniProtKB-ARBA"/>
</dbReference>
<organism evidence="4 5">
    <name type="scientific">Armillaria luteobubalina</name>
    <dbReference type="NCBI Taxonomy" id="153913"/>
    <lineage>
        <taxon>Eukaryota</taxon>
        <taxon>Fungi</taxon>
        <taxon>Dikarya</taxon>
        <taxon>Basidiomycota</taxon>
        <taxon>Agaricomycotina</taxon>
        <taxon>Agaricomycetes</taxon>
        <taxon>Agaricomycetidae</taxon>
        <taxon>Agaricales</taxon>
        <taxon>Marasmiineae</taxon>
        <taxon>Physalacriaceae</taxon>
        <taxon>Armillaria</taxon>
    </lineage>
</organism>
<dbReference type="Proteomes" id="UP001175228">
    <property type="component" value="Unassembled WGS sequence"/>
</dbReference>
<evidence type="ECO:0000256" key="2">
    <source>
        <dbReference type="ARBA" id="ARBA00023002"/>
    </source>
</evidence>
<comment type="catalytic activity">
    <reaction evidence="3">
        <text>melleolide F + FADH2 + chloride + O2 = 6'-chloromelleolide F + FAD + 2 H2O + H(+)</text>
        <dbReference type="Rhea" id="RHEA:67160"/>
        <dbReference type="ChEBI" id="CHEBI:15377"/>
        <dbReference type="ChEBI" id="CHEBI:15378"/>
        <dbReference type="ChEBI" id="CHEBI:15379"/>
        <dbReference type="ChEBI" id="CHEBI:17996"/>
        <dbReference type="ChEBI" id="CHEBI:57692"/>
        <dbReference type="ChEBI" id="CHEBI:58307"/>
        <dbReference type="ChEBI" id="CHEBI:167712"/>
        <dbReference type="ChEBI" id="CHEBI:167713"/>
    </reaction>
    <physiologicalReaction direction="left-to-right" evidence="3">
        <dbReference type="Rhea" id="RHEA:67161"/>
    </physiologicalReaction>
</comment>
<dbReference type="AlphaFoldDB" id="A0AA39PKU1"/>
<dbReference type="EMBL" id="JAUEPU010000051">
    <property type="protein sequence ID" value="KAK0485419.1"/>
    <property type="molecule type" value="Genomic_DNA"/>
</dbReference>
<keyword evidence="2" id="KW-0560">Oxidoreductase</keyword>
<keyword evidence="5" id="KW-1185">Reference proteome</keyword>
<dbReference type="InterPro" id="IPR036188">
    <property type="entry name" value="FAD/NAD-bd_sf"/>
</dbReference>
<sequence length="304" mass="34378">MYANNGYDVKSIDMRTSRRGDIGLVPNGRYAPGANRENAPLFEAWTDETGWTWLIPLHNGATSVGIVLAEDQSKCKKDQHRSESNGKLVLEVQHGCYLADLERAPRLIQLLGPDTKFEGKLMSADGYSYHASEYAAPQFRIAGDAGVYTCWRIVCSQYHRRLYLRELYRRGGMEPPQLESKTSYTSFLFVALGIYKQIQAQETAVLHEAEEDNFDGAIYSLRPGLFKNVDADENSMEAELQNTLCRSVLAHNQQGSLGTPADVRVEHAQNPLQSMNERERIFRTEVINGFHVKMEQGMLRLVRV</sequence>
<dbReference type="PANTHER" id="PTHR43747:SF5">
    <property type="entry name" value="FAD-BINDING DOMAIN-CONTAINING PROTEIN"/>
    <property type="match status" value="1"/>
</dbReference>
<dbReference type="PANTHER" id="PTHR43747">
    <property type="entry name" value="FAD-BINDING PROTEIN"/>
    <property type="match status" value="1"/>
</dbReference>
<dbReference type="InterPro" id="IPR050816">
    <property type="entry name" value="Flavin-dep_Halogenase_NPB"/>
</dbReference>
<proteinExistence type="inferred from homology"/>
<evidence type="ECO:0000313" key="4">
    <source>
        <dbReference type="EMBL" id="KAK0485419.1"/>
    </source>
</evidence>
<evidence type="ECO:0000313" key="5">
    <source>
        <dbReference type="Proteomes" id="UP001175228"/>
    </source>
</evidence>
<protein>
    <submittedName>
        <fullName evidence="4">Uncharacterized protein</fullName>
    </submittedName>
</protein>
<dbReference type="GO" id="GO:0044550">
    <property type="term" value="P:secondary metabolite biosynthetic process"/>
    <property type="evidence" value="ECO:0007669"/>
    <property type="project" value="UniProtKB-ARBA"/>
</dbReference>
<reference evidence="4" key="1">
    <citation type="submission" date="2023-06" db="EMBL/GenBank/DDBJ databases">
        <authorList>
            <consortium name="Lawrence Berkeley National Laboratory"/>
            <person name="Ahrendt S."/>
            <person name="Sahu N."/>
            <person name="Indic B."/>
            <person name="Wong-Bajracharya J."/>
            <person name="Merenyi Z."/>
            <person name="Ke H.-M."/>
            <person name="Monk M."/>
            <person name="Kocsube S."/>
            <person name="Drula E."/>
            <person name="Lipzen A."/>
            <person name="Balint B."/>
            <person name="Henrissat B."/>
            <person name="Andreopoulos B."/>
            <person name="Martin F.M."/>
            <person name="Harder C.B."/>
            <person name="Rigling D."/>
            <person name="Ford K.L."/>
            <person name="Foster G.D."/>
            <person name="Pangilinan J."/>
            <person name="Papanicolaou A."/>
            <person name="Barry K."/>
            <person name="LaButti K."/>
            <person name="Viragh M."/>
            <person name="Koriabine M."/>
            <person name="Yan M."/>
            <person name="Riley R."/>
            <person name="Champramary S."/>
            <person name="Plett K.L."/>
            <person name="Tsai I.J."/>
            <person name="Slot J."/>
            <person name="Sipos G."/>
            <person name="Plett J."/>
            <person name="Nagy L.G."/>
            <person name="Grigoriev I.V."/>
        </authorList>
    </citation>
    <scope>NUCLEOTIDE SEQUENCE</scope>
    <source>
        <strain evidence="4">HWK02</strain>
    </source>
</reference>
<accession>A0AA39PKU1</accession>
<name>A0AA39PKU1_9AGAR</name>